<protein>
    <submittedName>
        <fullName evidence="1">Uncharacterized protein</fullName>
    </submittedName>
</protein>
<proteinExistence type="predicted"/>
<organism evidence="1 2">
    <name type="scientific">Photobacterium lutimaris</name>
    <dbReference type="NCBI Taxonomy" id="388278"/>
    <lineage>
        <taxon>Bacteria</taxon>
        <taxon>Pseudomonadati</taxon>
        <taxon>Pseudomonadota</taxon>
        <taxon>Gammaproteobacteria</taxon>
        <taxon>Vibrionales</taxon>
        <taxon>Vibrionaceae</taxon>
        <taxon>Photobacterium</taxon>
    </lineage>
</organism>
<reference evidence="1 2" key="1">
    <citation type="submission" date="2018-03" db="EMBL/GenBank/DDBJ databases">
        <title>Whole genome sequencing of Histamine producing bacteria.</title>
        <authorList>
            <person name="Butler K."/>
        </authorList>
    </citation>
    <scope>NUCLEOTIDE SEQUENCE [LARGE SCALE GENOMIC DNA]</scope>
    <source>
        <strain evidence="1 2">JCM 13586</strain>
    </source>
</reference>
<evidence type="ECO:0000313" key="1">
    <source>
        <dbReference type="EMBL" id="PSU32309.1"/>
    </source>
</evidence>
<dbReference type="AlphaFoldDB" id="A0A2T3IV82"/>
<gene>
    <name evidence="1" type="ORF">C9I99_19215</name>
</gene>
<comment type="caution">
    <text evidence="1">The sequence shown here is derived from an EMBL/GenBank/DDBJ whole genome shotgun (WGS) entry which is preliminary data.</text>
</comment>
<sequence>MLTPSVTNPFLSALAAFNLNVPIKSYSQVTGDAMISKIDSNIKLIHIFLCEIYDYNFVCCDIDRNSDVQHCSLFGGEPNGRFGGG</sequence>
<keyword evidence="2" id="KW-1185">Reference proteome</keyword>
<evidence type="ECO:0000313" key="2">
    <source>
        <dbReference type="Proteomes" id="UP000241222"/>
    </source>
</evidence>
<accession>A0A2T3IV82</accession>
<name>A0A2T3IV82_9GAMM</name>
<dbReference type="Proteomes" id="UP000241222">
    <property type="component" value="Unassembled WGS sequence"/>
</dbReference>
<dbReference type="EMBL" id="PYMH01000010">
    <property type="protein sequence ID" value="PSU32309.1"/>
    <property type="molecule type" value="Genomic_DNA"/>
</dbReference>